<dbReference type="RefSeq" id="WP_344023992.1">
    <property type="nucleotide sequence ID" value="NZ_BAAAJK010000018.1"/>
</dbReference>
<dbReference type="EMBL" id="BAAAJK010000018">
    <property type="protein sequence ID" value="GAA1392210.1"/>
    <property type="molecule type" value="Genomic_DNA"/>
</dbReference>
<evidence type="ECO:0000313" key="2">
    <source>
        <dbReference type="EMBL" id="GAA1392210.1"/>
    </source>
</evidence>
<comment type="similarity">
    <text evidence="1">Belongs to the HupF/HypC family.</text>
</comment>
<proteinExistence type="inferred from homology"/>
<gene>
    <name evidence="2" type="ORF">GCM10009613_36380</name>
</gene>
<organism evidence="2 3">
    <name type="scientific">Pseudonocardia kongjuensis</name>
    <dbReference type="NCBI Taxonomy" id="102227"/>
    <lineage>
        <taxon>Bacteria</taxon>
        <taxon>Bacillati</taxon>
        <taxon>Actinomycetota</taxon>
        <taxon>Actinomycetes</taxon>
        <taxon>Pseudonocardiales</taxon>
        <taxon>Pseudonocardiaceae</taxon>
        <taxon>Pseudonocardia</taxon>
    </lineage>
</organism>
<dbReference type="Gene3D" id="2.30.30.140">
    <property type="match status" value="1"/>
</dbReference>
<reference evidence="2 3" key="1">
    <citation type="journal article" date="2019" name="Int. J. Syst. Evol. Microbiol.">
        <title>The Global Catalogue of Microorganisms (GCM) 10K type strain sequencing project: providing services to taxonomists for standard genome sequencing and annotation.</title>
        <authorList>
            <consortium name="The Broad Institute Genomics Platform"/>
            <consortium name="The Broad Institute Genome Sequencing Center for Infectious Disease"/>
            <person name="Wu L."/>
            <person name="Ma J."/>
        </authorList>
    </citation>
    <scope>NUCLEOTIDE SEQUENCE [LARGE SCALE GENOMIC DNA]</scope>
    <source>
        <strain evidence="2 3">JCM 11896</strain>
    </source>
</reference>
<evidence type="ECO:0008006" key="4">
    <source>
        <dbReference type="Google" id="ProtNLM"/>
    </source>
</evidence>
<evidence type="ECO:0000256" key="1">
    <source>
        <dbReference type="ARBA" id="ARBA00006018"/>
    </source>
</evidence>
<dbReference type="SUPFAM" id="SSF53697">
    <property type="entry name" value="SIS domain"/>
    <property type="match status" value="1"/>
</dbReference>
<dbReference type="Pfam" id="PF01455">
    <property type="entry name" value="HupF_HypC"/>
    <property type="match status" value="1"/>
</dbReference>
<dbReference type="Gene3D" id="3.40.50.10490">
    <property type="entry name" value="Glucose-6-phosphate isomerase like protein, domain 1"/>
    <property type="match status" value="1"/>
</dbReference>
<sequence>MTAAPETGTDRGLAPALADDLASAALALARRFSAGATLWCVAPGREPHAQHVAVEFVHPVVVGARALPAVALADRDLVGAARLSVRAGDVVLAVADATDPEVREITRRAPAWGATTILIGHGTRPPAGSADHVLWHDDPDPALPATGGFVLLYHLLWELTHICFEHPGLLAADGDCTDEVCVTCSDEGRVVEVTDPGTGPTALVRTPDGEQEVAVDLVGPVHRDDLLLVHAGTALRVLRAEAPR</sequence>
<accession>A0ABN1XWY4</accession>
<dbReference type="InterPro" id="IPR001109">
    <property type="entry name" value="Hydrogenase_HupF/HypC"/>
</dbReference>
<comment type="caution">
    <text evidence="2">The sequence shown here is derived from an EMBL/GenBank/DDBJ whole genome shotgun (WGS) entry which is preliminary data.</text>
</comment>
<dbReference type="InterPro" id="IPR046348">
    <property type="entry name" value="SIS_dom_sf"/>
</dbReference>
<name>A0ABN1XWY4_9PSEU</name>
<protein>
    <recommendedName>
        <fullName evidence="4">Hydrogenase assembly protein HupF</fullName>
    </recommendedName>
</protein>
<evidence type="ECO:0000313" key="3">
    <source>
        <dbReference type="Proteomes" id="UP001501414"/>
    </source>
</evidence>
<dbReference type="Proteomes" id="UP001501414">
    <property type="component" value="Unassembled WGS sequence"/>
</dbReference>
<keyword evidence="3" id="KW-1185">Reference proteome</keyword>
<dbReference type="SUPFAM" id="SSF159127">
    <property type="entry name" value="HupF/HypC-like"/>
    <property type="match status" value="1"/>
</dbReference>